<feature type="compositionally biased region" description="Low complexity" evidence="1">
    <location>
        <begin position="64"/>
        <end position="80"/>
    </location>
</feature>
<dbReference type="Proteomes" id="UP001345691">
    <property type="component" value="Unassembled WGS sequence"/>
</dbReference>
<organism evidence="2 3">
    <name type="scientific">Exophiala sideris</name>
    <dbReference type="NCBI Taxonomy" id="1016849"/>
    <lineage>
        <taxon>Eukaryota</taxon>
        <taxon>Fungi</taxon>
        <taxon>Dikarya</taxon>
        <taxon>Ascomycota</taxon>
        <taxon>Pezizomycotina</taxon>
        <taxon>Eurotiomycetes</taxon>
        <taxon>Chaetothyriomycetidae</taxon>
        <taxon>Chaetothyriales</taxon>
        <taxon>Herpotrichiellaceae</taxon>
        <taxon>Exophiala</taxon>
    </lineage>
</organism>
<accession>A0ABR0JFW8</accession>
<feature type="region of interest" description="Disordered" evidence="1">
    <location>
        <begin position="1"/>
        <end position="94"/>
    </location>
</feature>
<evidence type="ECO:0000313" key="2">
    <source>
        <dbReference type="EMBL" id="KAK5063505.1"/>
    </source>
</evidence>
<comment type="caution">
    <text evidence="2">The sequence shown here is derived from an EMBL/GenBank/DDBJ whole genome shotgun (WGS) entry which is preliminary data.</text>
</comment>
<evidence type="ECO:0000256" key="1">
    <source>
        <dbReference type="SAM" id="MobiDB-lite"/>
    </source>
</evidence>
<gene>
    <name evidence="2" type="ORF">LTR69_004211</name>
</gene>
<evidence type="ECO:0000313" key="3">
    <source>
        <dbReference type="Proteomes" id="UP001345691"/>
    </source>
</evidence>
<reference evidence="2 3" key="1">
    <citation type="submission" date="2023-08" db="EMBL/GenBank/DDBJ databases">
        <title>Black Yeasts Isolated from many extreme environments.</title>
        <authorList>
            <person name="Coleine C."/>
            <person name="Stajich J.E."/>
            <person name="Selbmann L."/>
        </authorList>
    </citation>
    <scope>NUCLEOTIDE SEQUENCE [LARGE SCALE GENOMIC DNA]</scope>
    <source>
        <strain evidence="2 3">CCFEE 6328</strain>
    </source>
</reference>
<protein>
    <submittedName>
        <fullName evidence="2">Uncharacterized protein</fullName>
    </submittedName>
</protein>
<dbReference type="EMBL" id="JAVRRF010000007">
    <property type="protein sequence ID" value="KAK5063505.1"/>
    <property type="molecule type" value="Genomic_DNA"/>
</dbReference>
<keyword evidence="3" id="KW-1185">Reference proteome</keyword>
<sequence length="153" mass="16452">MGCILSCKKNSIEEHAQAPRPVRLSPTSHSPTPTPPAPDADEGHVPEAVQTHGWAGTLSGPPVGQGLQGSTCGGSQSTTTHRAPDCGGALYGWKSHPLSDVQEEVTPSPNVSGLRKKKYRFDSNDTSTMGEIVWWPRDKPNPFTDKAFKPRQL</sequence>
<name>A0ABR0JFW8_9EURO</name>
<proteinExistence type="predicted"/>